<dbReference type="PANTHER" id="PTHR43309:SF5">
    <property type="entry name" value="5-OXOPROLINASE SUBUNIT C"/>
    <property type="match status" value="1"/>
</dbReference>
<dbReference type="SUPFAM" id="SSF50891">
    <property type="entry name" value="Cyclophilin-like"/>
    <property type="match status" value="1"/>
</dbReference>
<dbReference type="RefSeq" id="WP_379722268.1">
    <property type="nucleotide sequence ID" value="NZ_JBHRYJ010000001.1"/>
</dbReference>
<evidence type="ECO:0000256" key="1">
    <source>
        <dbReference type="ARBA" id="ARBA00022741"/>
    </source>
</evidence>
<comment type="caution">
    <text evidence="5">The sequence shown here is derived from an EMBL/GenBank/DDBJ whole genome shotgun (WGS) entry which is preliminary data.</text>
</comment>
<name>A0ABV7VCA6_9PROT</name>
<reference evidence="6" key="1">
    <citation type="journal article" date="2019" name="Int. J. Syst. Evol. Microbiol.">
        <title>The Global Catalogue of Microorganisms (GCM) 10K type strain sequencing project: providing services to taxonomists for standard genome sequencing and annotation.</title>
        <authorList>
            <consortium name="The Broad Institute Genomics Platform"/>
            <consortium name="The Broad Institute Genome Sequencing Center for Infectious Disease"/>
            <person name="Wu L."/>
            <person name="Ma J."/>
        </authorList>
    </citation>
    <scope>NUCLEOTIDE SEQUENCE [LARGE SCALE GENOMIC DNA]</scope>
    <source>
        <strain evidence="6">KCTC 42182</strain>
    </source>
</reference>
<evidence type="ECO:0000313" key="6">
    <source>
        <dbReference type="Proteomes" id="UP001595711"/>
    </source>
</evidence>
<dbReference type="InterPro" id="IPR003778">
    <property type="entry name" value="CT_A_B"/>
</dbReference>
<evidence type="ECO:0000256" key="2">
    <source>
        <dbReference type="ARBA" id="ARBA00022801"/>
    </source>
</evidence>
<dbReference type="Pfam" id="PF02626">
    <property type="entry name" value="CT_A_B"/>
    <property type="match status" value="1"/>
</dbReference>
<keyword evidence="1" id="KW-0547">Nucleotide-binding</keyword>
<evidence type="ECO:0000256" key="3">
    <source>
        <dbReference type="ARBA" id="ARBA00022840"/>
    </source>
</evidence>
<dbReference type="SMART" id="SM00797">
    <property type="entry name" value="AHS2"/>
    <property type="match status" value="1"/>
</dbReference>
<sequence length="350" mass="36170">MSGAFLDIVAPGLMTSLQDLGRRGHQASGMPVAGAMDPVALRLANALAGNAENTAALEIGYLGPTLSVAAGAVRVAFVGAAKLTLQPADGGEPRPLRPGRSLRLKRGDRLAIGAIEAGAVAYLAVQGGFAVQPFLGSLSTYMRAGLGGFAGRALQAGDRLPLKNATAEEGDEHELADSFDYGSGPVRVVLGPQEDRFTAAGIATFLSEPYTVTKEADRMGLRLDGLVIEHTSGADIASEGLVTGCIQVPGNGRPIILMADRQTTGGYTKIATVISADLPRCGRLKPGDSLNFATVTVAEAEAARREQETRIRALIGGIRVAEPDVRLDPGALYTVNLISGMVDAVSGEGR</sequence>
<evidence type="ECO:0000313" key="5">
    <source>
        <dbReference type="EMBL" id="MFC3674800.1"/>
    </source>
</evidence>
<proteinExistence type="predicted"/>
<dbReference type="Proteomes" id="UP001595711">
    <property type="component" value="Unassembled WGS sequence"/>
</dbReference>
<dbReference type="NCBIfam" id="TIGR00724">
    <property type="entry name" value="urea_amlyse_rel"/>
    <property type="match status" value="1"/>
</dbReference>
<keyword evidence="3" id="KW-0067">ATP-binding</keyword>
<dbReference type="InterPro" id="IPR052708">
    <property type="entry name" value="PxpC"/>
</dbReference>
<dbReference type="InterPro" id="IPR029000">
    <property type="entry name" value="Cyclophilin-like_dom_sf"/>
</dbReference>
<evidence type="ECO:0000259" key="4">
    <source>
        <dbReference type="SMART" id="SM00797"/>
    </source>
</evidence>
<dbReference type="EMBL" id="JBHRYJ010000001">
    <property type="protein sequence ID" value="MFC3674800.1"/>
    <property type="molecule type" value="Genomic_DNA"/>
</dbReference>
<keyword evidence="2" id="KW-0378">Hydrolase</keyword>
<dbReference type="PANTHER" id="PTHR43309">
    <property type="entry name" value="5-OXOPROLINASE SUBUNIT C"/>
    <property type="match status" value="1"/>
</dbReference>
<protein>
    <submittedName>
        <fullName evidence="5">Biotin-dependent carboxyltransferase family protein</fullName>
    </submittedName>
</protein>
<keyword evidence="6" id="KW-1185">Reference proteome</keyword>
<feature type="domain" description="Carboxyltransferase" evidence="4">
    <location>
        <begin position="27"/>
        <end position="310"/>
    </location>
</feature>
<gene>
    <name evidence="5" type="ORF">ACFOOQ_04540</name>
</gene>
<accession>A0ABV7VCA6</accession>
<dbReference type="Gene3D" id="2.40.100.10">
    <property type="entry name" value="Cyclophilin-like"/>
    <property type="match status" value="1"/>
</dbReference>
<organism evidence="5 6">
    <name type="scientific">Ferrovibrio xuzhouensis</name>
    <dbReference type="NCBI Taxonomy" id="1576914"/>
    <lineage>
        <taxon>Bacteria</taxon>
        <taxon>Pseudomonadati</taxon>
        <taxon>Pseudomonadota</taxon>
        <taxon>Alphaproteobacteria</taxon>
        <taxon>Rhodospirillales</taxon>
        <taxon>Rhodospirillaceae</taxon>
        <taxon>Ferrovibrio</taxon>
    </lineage>
</organism>